<proteinExistence type="predicted"/>
<organism evidence="2 3">
    <name type="scientific">Elysia crispata</name>
    <name type="common">lettuce slug</name>
    <dbReference type="NCBI Taxonomy" id="231223"/>
    <lineage>
        <taxon>Eukaryota</taxon>
        <taxon>Metazoa</taxon>
        <taxon>Spiralia</taxon>
        <taxon>Lophotrochozoa</taxon>
        <taxon>Mollusca</taxon>
        <taxon>Gastropoda</taxon>
        <taxon>Heterobranchia</taxon>
        <taxon>Euthyneura</taxon>
        <taxon>Panpulmonata</taxon>
        <taxon>Sacoglossa</taxon>
        <taxon>Placobranchoidea</taxon>
        <taxon>Plakobranchidae</taxon>
        <taxon>Elysia</taxon>
    </lineage>
</organism>
<dbReference type="Proteomes" id="UP001283361">
    <property type="component" value="Unassembled WGS sequence"/>
</dbReference>
<dbReference type="EMBL" id="JAWDGP010004663">
    <property type="protein sequence ID" value="KAK3762664.1"/>
    <property type="molecule type" value="Genomic_DNA"/>
</dbReference>
<protein>
    <submittedName>
        <fullName evidence="2">Uncharacterized protein</fullName>
    </submittedName>
</protein>
<evidence type="ECO:0000313" key="3">
    <source>
        <dbReference type="Proteomes" id="UP001283361"/>
    </source>
</evidence>
<gene>
    <name evidence="2" type="ORF">RRG08_007219</name>
</gene>
<name>A0AAE0Z4E1_9GAST</name>
<accession>A0AAE0Z4E1</accession>
<dbReference type="AlphaFoldDB" id="A0AAE0Z4E1"/>
<sequence>MPTVSGGHIGNPRENPPLRSHPPEGGNGGILYLGNPPQRGQPFNGHAHLSPSGRWLRMGPLGSVEIGEFMGDCRGGIPMNSSISTLPKGGPMRSHLPEGVVKLLQSESESIPLIMVASVGVSKAFCEAN</sequence>
<reference evidence="2" key="1">
    <citation type="journal article" date="2023" name="G3 (Bethesda)">
        <title>A reference genome for the long-term kleptoplast-retaining sea slug Elysia crispata morphotype clarki.</title>
        <authorList>
            <person name="Eastman K.E."/>
            <person name="Pendleton A.L."/>
            <person name="Shaikh M.A."/>
            <person name="Suttiyut T."/>
            <person name="Ogas R."/>
            <person name="Tomko P."/>
            <person name="Gavelis G."/>
            <person name="Widhalm J.R."/>
            <person name="Wisecaver J.H."/>
        </authorList>
    </citation>
    <scope>NUCLEOTIDE SEQUENCE</scope>
    <source>
        <strain evidence="2">ECLA1</strain>
    </source>
</reference>
<evidence type="ECO:0000256" key="1">
    <source>
        <dbReference type="SAM" id="MobiDB-lite"/>
    </source>
</evidence>
<feature type="region of interest" description="Disordered" evidence="1">
    <location>
        <begin position="1"/>
        <end position="46"/>
    </location>
</feature>
<keyword evidence="3" id="KW-1185">Reference proteome</keyword>
<evidence type="ECO:0000313" key="2">
    <source>
        <dbReference type="EMBL" id="KAK3762664.1"/>
    </source>
</evidence>
<comment type="caution">
    <text evidence="2">The sequence shown here is derived from an EMBL/GenBank/DDBJ whole genome shotgun (WGS) entry which is preliminary data.</text>
</comment>